<reference evidence="1" key="2">
    <citation type="submission" date="2023-05" db="EMBL/GenBank/DDBJ databases">
        <authorList>
            <consortium name="Lawrence Berkeley National Laboratory"/>
            <person name="Steindorff A."/>
            <person name="Hensen N."/>
            <person name="Bonometti L."/>
            <person name="Westerberg I."/>
            <person name="Brannstrom I.O."/>
            <person name="Guillou S."/>
            <person name="Cros-Aarteil S."/>
            <person name="Calhoun S."/>
            <person name="Haridas S."/>
            <person name="Kuo A."/>
            <person name="Mondo S."/>
            <person name="Pangilinan J."/>
            <person name="Riley R."/>
            <person name="Labutti K."/>
            <person name="Andreopoulos B."/>
            <person name="Lipzen A."/>
            <person name="Chen C."/>
            <person name="Yanf M."/>
            <person name="Daum C."/>
            <person name="Ng V."/>
            <person name="Clum A."/>
            <person name="Ohm R."/>
            <person name="Martin F."/>
            <person name="Silar P."/>
            <person name="Natvig D."/>
            <person name="Lalanne C."/>
            <person name="Gautier V."/>
            <person name="Ament-Velasquez S.L."/>
            <person name="Kruys A."/>
            <person name="Hutchinson M.I."/>
            <person name="Powell A.J."/>
            <person name="Barry K."/>
            <person name="Miller A.N."/>
            <person name="Grigoriev I.V."/>
            <person name="Debuchy R."/>
            <person name="Gladieux P."/>
            <person name="Thoren M.H."/>
            <person name="Johannesson H."/>
        </authorList>
    </citation>
    <scope>NUCLEOTIDE SEQUENCE</scope>
    <source>
        <strain evidence="1">CBS 508.74</strain>
    </source>
</reference>
<evidence type="ECO:0000313" key="2">
    <source>
        <dbReference type="Proteomes" id="UP001302812"/>
    </source>
</evidence>
<accession>A0AAN6YYP6</accession>
<proteinExistence type="predicted"/>
<dbReference type="RefSeq" id="XP_064675209.1">
    <property type="nucleotide sequence ID" value="XM_064809954.1"/>
</dbReference>
<dbReference type="GeneID" id="89934078"/>
<keyword evidence="2" id="KW-1185">Reference proteome</keyword>
<gene>
    <name evidence="1" type="ORF">N656DRAFT_52536</name>
</gene>
<sequence length="230" mass="25762">MGIGRWHRRASAEVFTDPFFSNERGLSCGHPQGLMTPFSFMLLTVPSDNGLSKGCRVSQAHPQSSILTVSICPKVYQLFQTRFDKLLSARWSLNTQLPPSGPFQGLSLASEIKIYHDVELRVRDRPLAISDLLLSRLLVQSAERASLADFANNKKARALHISPVKGAVDFNEITAQLHTPLPLTRSTVHPSFPLPTTHKWLPVGRASIRDHKRTLRLTARRIPLEPCMIR</sequence>
<dbReference type="AlphaFoldDB" id="A0AAN6YYP6"/>
<dbReference type="EMBL" id="MU853332">
    <property type="protein sequence ID" value="KAK4117639.1"/>
    <property type="molecule type" value="Genomic_DNA"/>
</dbReference>
<organism evidence="1 2">
    <name type="scientific">Canariomyces notabilis</name>
    <dbReference type="NCBI Taxonomy" id="2074819"/>
    <lineage>
        <taxon>Eukaryota</taxon>
        <taxon>Fungi</taxon>
        <taxon>Dikarya</taxon>
        <taxon>Ascomycota</taxon>
        <taxon>Pezizomycotina</taxon>
        <taxon>Sordariomycetes</taxon>
        <taxon>Sordariomycetidae</taxon>
        <taxon>Sordariales</taxon>
        <taxon>Chaetomiaceae</taxon>
        <taxon>Canariomyces</taxon>
    </lineage>
</organism>
<evidence type="ECO:0000313" key="1">
    <source>
        <dbReference type="EMBL" id="KAK4117639.1"/>
    </source>
</evidence>
<protein>
    <submittedName>
        <fullName evidence="1">Uncharacterized protein</fullName>
    </submittedName>
</protein>
<reference evidence="1" key="1">
    <citation type="journal article" date="2023" name="Mol. Phylogenet. Evol.">
        <title>Genome-scale phylogeny and comparative genomics of the fungal order Sordariales.</title>
        <authorList>
            <person name="Hensen N."/>
            <person name="Bonometti L."/>
            <person name="Westerberg I."/>
            <person name="Brannstrom I.O."/>
            <person name="Guillou S."/>
            <person name="Cros-Aarteil S."/>
            <person name="Calhoun S."/>
            <person name="Haridas S."/>
            <person name="Kuo A."/>
            <person name="Mondo S."/>
            <person name="Pangilinan J."/>
            <person name="Riley R."/>
            <person name="LaButti K."/>
            <person name="Andreopoulos B."/>
            <person name="Lipzen A."/>
            <person name="Chen C."/>
            <person name="Yan M."/>
            <person name="Daum C."/>
            <person name="Ng V."/>
            <person name="Clum A."/>
            <person name="Steindorff A."/>
            <person name="Ohm R.A."/>
            <person name="Martin F."/>
            <person name="Silar P."/>
            <person name="Natvig D.O."/>
            <person name="Lalanne C."/>
            <person name="Gautier V."/>
            <person name="Ament-Velasquez S.L."/>
            <person name="Kruys A."/>
            <person name="Hutchinson M.I."/>
            <person name="Powell A.J."/>
            <person name="Barry K."/>
            <person name="Miller A.N."/>
            <person name="Grigoriev I.V."/>
            <person name="Debuchy R."/>
            <person name="Gladieux P."/>
            <person name="Hiltunen Thoren M."/>
            <person name="Johannesson H."/>
        </authorList>
    </citation>
    <scope>NUCLEOTIDE SEQUENCE</scope>
    <source>
        <strain evidence="1">CBS 508.74</strain>
    </source>
</reference>
<dbReference type="Proteomes" id="UP001302812">
    <property type="component" value="Unassembled WGS sequence"/>
</dbReference>
<comment type="caution">
    <text evidence="1">The sequence shown here is derived from an EMBL/GenBank/DDBJ whole genome shotgun (WGS) entry which is preliminary data.</text>
</comment>
<name>A0AAN6YYP6_9PEZI</name>